<dbReference type="PANTHER" id="PTHR38692:SF1">
    <property type="entry name" value="PROTEIN SMG"/>
    <property type="match status" value="1"/>
</dbReference>
<accession>A0A6I6CWE3</accession>
<evidence type="ECO:0000313" key="3">
    <source>
        <dbReference type="Proteomes" id="UP000427716"/>
    </source>
</evidence>
<name>A0A6I6CWE3_9GAMM</name>
<dbReference type="KEGG" id="ghl:GM160_01290"/>
<dbReference type="PANTHER" id="PTHR38692">
    <property type="entry name" value="PROTEIN SMG"/>
    <property type="match status" value="1"/>
</dbReference>
<dbReference type="EMBL" id="CP046415">
    <property type="protein sequence ID" value="QGT77630.1"/>
    <property type="molecule type" value="Genomic_DNA"/>
</dbReference>
<sequence>MKETVLDLLMFLFENYMEDEDRFPPQNERAGLQMKLLEAGFDHDEIEHAFAWLEGVLEQGSESGPERDHAFRVYSDDEQMMLDVDARGFLMQLEQIGVLSPSARETVIERAMALGEDEIDVERLKWIVLLVLFAKPGEEQAFAWMEDLVFDDAAVLH</sequence>
<dbReference type="RefSeq" id="WP_136867974.1">
    <property type="nucleotide sequence ID" value="NZ_CP046415.1"/>
</dbReference>
<comment type="similarity">
    <text evidence="1">Belongs to the Smg family.</text>
</comment>
<organism evidence="2 3">
    <name type="scientific">Guyparkeria halophila</name>
    <dbReference type="NCBI Taxonomy" id="47960"/>
    <lineage>
        <taxon>Bacteria</taxon>
        <taxon>Pseudomonadati</taxon>
        <taxon>Pseudomonadota</taxon>
        <taxon>Gammaproteobacteria</taxon>
        <taxon>Chromatiales</taxon>
        <taxon>Thioalkalibacteraceae</taxon>
        <taxon>Guyparkeria</taxon>
    </lineage>
</organism>
<dbReference type="HAMAP" id="MF_00598">
    <property type="entry name" value="Smg"/>
    <property type="match status" value="1"/>
</dbReference>
<evidence type="ECO:0000313" key="2">
    <source>
        <dbReference type="EMBL" id="QGT77630.1"/>
    </source>
</evidence>
<proteinExistence type="inferred from homology"/>
<dbReference type="Proteomes" id="UP000427716">
    <property type="component" value="Chromosome"/>
</dbReference>
<dbReference type="Pfam" id="PF04361">
    <property type="entry name" value="DUF494"/>
    <property type="match status" value="1"/>
</dbReference>
<dbReference type="InterPro" id="IPR007456">
    <property type="entry name" value="Smg"/>
</dbReference>
<keyword evidence="3" id="KW-1185">Reference proteome</keyword>
<evidence type="ECO:0000256" key="1">
    <source>
        <dbReference type="HAMAP-Rule" id="MF_00598"/>
    </source>
</evidence>
<gene>
    <name evidence="1" type="primary">smg</name>
    <name evidence="2" type="ORF">GM160_01290</name>
</gene>
<protein>
    <recommendedName>
        <fullName evidence="1">Protein Smg homolog</fullName>
    </recommendedName>
</protein>
<dbReference type="AlphaFoldDB" id="A0A6I6CWE3"/>
<reference evidence="2 3" key="1">
    <citation type="submission" date="2019-11" db="EMBL/GenBank/DDBJ databases">
        <authorList>
            <person name="Zhang J."/>
            <person name="Sun C."/>
        </authorList>
    </citation>
    <scope>NUCLEOTIDE SEQUENCE [LARGE SCALE GENOMIC DNA]</scope>
    <source>
        <strain evidence="3">sp2</strain>
    </source>
</reference>